<reference evidence="1" key="1">
    <citation type="submission" date="2020-05" db="EMBL/GenBank/DDBJ databases">
        <title>Mycena genomes resolve the evolution of fungal bioluminescence.</title>
        <authorList>
            <person name="Tsai I.J."/>
        </authorList>
    </citation>
    <scope>NUCLEOTIDE SEQUENCE</scope>
    <source>
        <strain evidence="1">110903Hualien_Pintung</strain>
    </source>
</reference>
<proteinExistence type="predicted"/>
<evidence type="ECO:0000313" key="2">
    <source>
        <dbReference type="Proteomes" id="UP000613580"/>
    </source>
</evidence>
<sequence>MTSLIPRPPPADSERLSLALLGTTLIQSDADNFQELVHHHIWSKFWMRSGVETILPSSSVELEGTVIPLGLDPVMRPWGPRVEEITVRPEYILLLQTIHKKRQIDNPYLRPGGVFVIEEKSGMGKTVFPWLYLLLSLQAQEPVFFYHQDVLFLYSASGVHVFETSQRIQKALRSPTLRLITLLVDMDSLSPDARYSLLGTAPFAIGGASTSAQVEDYRNWRKQSYMHTLVVEFYDPTSPSEQPVALPSAPQTSLAEGIVLQPPLTRRGTGPGIVAFLPPDSALQLSDKPAPLDPPPTVKWAEEGYAVVGIIGGDVASNLKIALDAFLALQELDTKDKFAVLVYDPMVLPRVVSALEEDKRLVCLVVYGHPLPADANMTVPTLVFLPSGTKSAAAANVTACVVDSPSPAFVFPRSAQFHSAAASIAHSKALAFIKKHVGGPFFDLEAIWEEHTYFEFEVRSVAQTMGTMVAEPYVNHVPTLAGGIGRKNLSAFYRDHFVFSNPKDTVLQSVSRTVGGDRVVDEFIFHCTHDRQIDWLLPQVPPTGKKLAIPMLGVINIRGDRLYHEHIWWDQGTVCLQAGIMPTYIQMEGKSLRLPIAGAESAALLVDECAVPPNQMLGPAYGFVQDA</sequence>
<dbReference type="AlphaFoldDB" id="A0A8H6TB52"/>
<dbReference type="InterPro" id="IPR032710">
    <property type="entry name" value="NTF2-like_dom_sf"/>
</dbReference>
<dbReference type="EMBL" id="JACAZE010000006">
    <property type="protein sequence ID" value="KAF7313496.1"/>
    <property type="molecule type" value="Genomic_DNA"/>
</dbReference>
<evidence type="ECO:0000313" key="1">
    <source>
        <dbReference type="EMBL" id="KAF7313496.1"/>
    </source>
</evidence>
<dbReference type="PANTHER" id="PTHR38436:SF3">
    <property type="entry name" value="CARBOXYMETHYLENEBUTENOLIDASE-RELATED"/>
    <property type="match status" value="1"/>
</dbReference>
<name>A0A8H6TB52_MYCCL</name>
<keyword evidence="2" id="KW-1185">Reference proteome</keyword>
<dbReference type="OrthoDB" id="5440at2759"/>
<dbReference type="GO" id="GO:0030638">
    <property type="term" value="P:polyketide metabolic process"/>
    <property type="evidence" value="ECO:0007669"/>
    <property type="project" value="InterPro"/>
</dbReference>
<dbReference type="Proteomes" id="UP000613580">
    <property type="component" value="Unassembled WGS sequence"/>
</dbReference>
<accession>A0A8H6TB52</accession>
<comment type="caution">
    <text evidence="1">The sequence shown here is derived from an EMBL/GenBank/DDBJ whole genome shotgun (WGS) entry which is preliminary data.</text>
</comment>
<dbReference type="Gene3D" id="3.10.450.50">
    <property type="match status" value="1"/>
</dbReference>
<organism evidence="1 2">
    <name type="scientific">Mycena chlorophos</name>
    <name type="common">Agaric fungus</name>
    <name type="synonym">Agaricus chlorophos</name>
    <dbReference type="NCBI Taxonomy" id="658473"/>
    <lineage>
        <taxon>Eukaryota</taxon>
        <taxon>Fungi</taxon>
        <taxon>Dikarya</taxon>
        <taxon>Basidiomycota</taxon>
        <taxon>Agaricomycotina</taxon>
        <taxon>Agaricomycetes</taxon>
        <taxon>Agaricomycetidae</taxon>
        <taxon>Agaricales</taxon>
        <taxon>Marasmiineae</taxon>
        <taxon>Mycenaceae</taxon>
        <taxon>Mycena</taxon>
    </lineage>
</organism>
<dbReference type="SUPFAM" id="SSF54427">
    <property type="entry name" value="NTF2-like"/>
    <property type="match status" value="1"/>
</dbReference>
<evidence type="ECO:0008006" key="3">
    <source>
        <dbReference type="Google" id="ProtNLM"/>
    </source>
</evidence>
<gene>
    <name evidence="1" type="ORF">HMN09_00505500</name>
</gene>
<dbReference type="PANTHER" id="PTHR38436">
    <property type="entry name" value="POLYKETIDE CYCLASE SNOAL-LIKE DOMAIN"/>
    <property type="match status" value="1"/>
</dbReference>
<protein>
    <recommendedName>
        <fullName evidence="3">Carboxymethylenebutenolidase</fullName>
    </recommendedName>
</protein>
<dbReference type="InterPro" id="IPR009959">
    <property type="entry name" value="Cyclase_SnoaL-like"/>
</dbReference>